<dbReference type="PRINTS" id="PR00258">
    <property type="entry name" value="SPERACTRCPTR"/>
</dbReference>
<dbReference type="GO" id="GO:0016020">
    <property type="term" value="C:membrane"/>
    <property type="evidence" value="ECO:0007669"/>
    <property type="project" value="InterPro"/>
</dbReference>
<feature type="compositionally biased region" description="Pro residues" evidence="4">
    <location>
        <begin position="150"/>
        <end position="185"/>
    </location>
</feature>
<protein>
    <submittedName>
        <fullName evidence="8">Soluble scavenger receptor cysteine-rich domain-containing protein SSC5D-like isoform X1</fullName>
    </submittedName>
</protein>
<feature type="disulfide bond" evidence="3">
    <location>
        <begin position="258"/>
        <end position="268"/>
    </location>
</feature>
<evidence type="ECO:0000256" key="1">
    <source>
        <dbReference type="ARBA" id="ARBA00023157"/>
    </source>
</evidence>
<dbReference type="Proteomes" id="UP000694844">
    <property type="component" value="Chromosome 3"/>
</dbReference>
<dbReference type="PANTHER" id="PTHR48071">
    <property type="entry name" value="SRCR DOMAIN-CONTAINING PROTEIN"/>
    <property type="match status" value="1"/>
</dbReference>
<evidence type="ECO:0000256" key="5">
    <source>
        <dbReference type="SAM" id="SignalP"/>
    </source>
</evidence>
<gene>
    <name evidence="8" type="primary">LOC111125985</name>
</gene>
<feature type="domain" description="SRCR" evidence="6">
    <location>
        <begin position="189"/>
        <end position="289"/>
    </location>
</feature>
<dbReference type="PANTHER" id="PTHR48071:SF28">
    <property type="entry name" value="SRCR DOMAIN-CONTAINING PROTEIN"/>
    <property type="match status" value="1"/>
</dbReference>
<dbReference type="PROSITE" id="PS00420">
    <property type="entry name" value="SRCR_1"/>
    <property type="match status" value="1"/>
</dbReference>
<feature type="chain" id="PRO_5034708645" evidence="5">
    <location>
        <begin position="29"/>
        <end position="289"/>
    </location>
</feature>
<evidence type="ECO:0000259" key="6">
    <source>
        <dbReference type="PROSITE" id="PS50287"/>
    </source>
</evidence>
<sequence length="289" mass="31985">MTARVSLRPTHVSLGLFFTLLILGRCHGHLQEEWKKYVDSQLNYLRSEILQYVRDHSLILKTLSALNWHLLTLKMDIKQLEVGRKILKTRIDYSLTNVTHHIDSIEEKLKDLEVIISQHQQTTLSPNLNSLDGSDTVQKPAPTSTQKPTTPEPTTPKPTTPKPTTPEPTTPKPTTPDPTTTPTPEGPKLRLVGGASDREGRVEVLYKGQWGTVCADNFDQFEATVICRMLGFPGGVIRVYSKSFGPGSGPIWLSNLGCRGSEQSLFECVSGGWGVHNCGHSEDAGVQCY</sequence>
<name>A0A8B8DD33_CRAVI</name>
<evidence type="ECO:0000256" key="4">
    <source>
        <dbReference type="SAM" id="MobiDB-lite"/>
    </source>
</evidence>
<keyword evidence="7" id="KW-1185">Reference proteome</keyword>
<dbReference type="FunFam" id="3.10.250.10:FF:000011">
    <property type="entry name" value="Scavenger receptor class A member 5"/>
    <property type="match status" value="1"/>
</dbReference>
<dbReference type="OrthoDB" id="10066015at2759"/>
<feature type="disulfide bond" evidence="3">
    <location>
        <begin position="227"/>
        <end position="288"/>
    </location>
</feature>
<dbReference type="Pfam" id="PF00530">
    <property type="entry name" value="SRCR"/>
    <property type="match status" value="1"/>
</dbReference>
<keyword evidence="1 3" id="KW-1015">Disulfide bond</keyword>
<feature type="signal peptide" evidence="5">
    <location>
        <begin position="1"/>
        <end position="28"/>
    </location>
</feature>
<evidence type="ECO:0000256" key="3">
    <source>
        <dbReference type="PROSITE-ProRule" id="PRU00196"/>
    </source>
</evidence>
<keyword evidence="5" id="KW-0732">Signal</keyword>
<dbReference type="Gene3D" id="3.10.250.10">
    <property type="entry name" value="SRCR-like domain"/>
    <property type="match status" value="1"/>
</dbReference>
<dbReference type="InterPro" id="IPR036772">
    <property type="entry name" value="SRCR-like_dom_sf"/>
</dbReference>
<feature type="compositionally biased region" description="Polar residues" evidence="4">
    <location>
        <begin position="124"/>
        <end position="137"/>
    </location>
</feature>
<organism evidence="7 8">
    <name type="scientific">Crassostrea virginica</name>
    <name type="common">Eastern oyster</name>
    <dbReference type="NCBI Taxonomy" id="6565"/>
    <lineage>
        <taxon>Eukaryota</taxon>
        <taxon>Metazoa</taxon>
        <taxon>Spiralia</taxon>
        <taxon>Lophotrochozoa</taxon>
        <taxon>Mollusca</taxon>
        <taxon>Bivalvia</taxon>
        <taxon>Autobranchia</taxon>
        <taxon>Pteriomorphia</taxon>
        <taxon>Ostreida</taxon>
        <taxon>Ostreoidea</taxon>
        <taxon>Ostreidae</taxon>
        <taxon>Crassostrea</taxon>
    </lineage>
</organism>
<keyword evidence="2" id="KW-0325">Glycoprotein</keyword>
<dbReference type="SUPFAM" id="SSF56487">
    <property type="entry name" value="SRCR-like"/>
    <property type="match status" value="1"/>
</dbReference>
<reference evidence="8" key="1">
    <citation type="submission" date="2025-08" db="UniProtKB">
        <authorList>
            <consortium name="RefSeq"/>
        </authorList>
    </citation>
    <scope>IDENTIFICATION</scope>
    <source>
        <tissue evidence="8">Whole sample</tissue>
    </source>
</reference>
<dbReference type="AlphaFoldDB" id="A0A8B8DD33"/>
<evidence type="ECO:0000313" key="8">
    <source>
        <dbReference type="RefSeq" id="XP_022326017.1"/>
    </source>
</evidence>
<accession>A0A8B8DD33</accession>
<evidence type="ECO:0000256" key="2">
    <source>
        <dbReference type="ARBA" id="ARBA00023180"/>
    </source>
</evidence>
<dbReference type="RefSeq" id="XP_022326017.1">
    <property type="nucleotide sequence ID" value="XM_022470309.1"/>
</dbReference>
<dbReference type="InterPro" id="IPR001190">
    <property type="entry name" value="SRCR"/>
</dbReference>
<feature type="disulfide bond" evidence="3">
    <location>
        <begin position="214"/>
        <end position="278"/>
    </location>
</feature>
<evidence type="ECO:0000313" key="7">
    <source>
        <dbReference type="Proteomes" id="UP000694844"/>
    </source>
</evidence>
<proteinExistence type="predicted"/>
<feature type="region of interest" description="Disordered" evidence="4">
    <location>
        <begin position="124"/>
        <end position="196"/>
    </location>
</feature>
<dbReference type="GeneID" id="111125985"/>
<dbReference type="SMART" id="SM00202">
    <property type="entry name" value="SR"/>
    <property type="match status" value="1"/>
</dbReference>
<dbReference type="PROSITE" id="PS50287">
    <property type="entry name" value="SRCR_2"/>
    <property type="match status" value="1"/>
</dbReference>
<dbReference type="KEGG" id="cvn:111125985"/>